<gene>
    <name evidence="1" type="ORF">FSP39_005407</name>
</gene>
<keyword evidence="2" id="KW-1185">Reference proteome</keyword>
<proteinExistence type="predicted"/>
<dbReference type="PANTHER" id="PTHR46289">
    <property type="entry name" value="52 KDA REPRESSOR OF THE INHIBITOR OF THE PROTEIN KINASE-LIKE PROTEIN-RELATED"/>
    <property type="match status" value="1"/>
</dbReference>
<dbReference type="Proteomes" id="UP001186944">
    <property type="component" value="Unassembled WGS sequence"/>
</dbReference>
<dbReference type="InterPro" id="IPR012337">
    <property type="entry name" value="RNaseH-like_sf"/>
</dbReference>
<dbReference type="EMBL" id="VSWD01000005">
    <property type="protein sequence ID" value="KAK3101680.1"/>
    <property type="molecule type" value="Genomic_DNA"/>
</dbReference>
<evidence type="ECO:0000313" key="1">
    <source>
        <dbReference type="EMBL" id="KAK3101680.1"/>
    </source>
</evidence>
<evidence type="ECO:0000313" key="2">
    <source>
        <dbReference type="Proteomes" id="UP001186944"/>
    </source>
</evidence>
<comment type="caution">
    <text evidence="1">The sequence shown here is derived from an EMBL/GenBank/DDBJ whole genome shotgun (WGS) entry which is preliminary data.</text>
</comment>
<reference evidence="1" key="1">
    <citation type="submission" date="2019-08" db="EMBL/GenBank/DDBJ databases">
        <title>The improved chromosome-level genome for the pearl oyster Pinctada fucata martensii using PacBio sequencing and Hi-C.</title>
        <authorList>
            <person name="Zheng Z."/>
        </authorList>
    </citation>
    <scope>NUCLEOTIDE SEQUENCE</scope>
    <source>
        <strain evidence="1">ZZ-2019</strain>
        <tissue evidence="1">Adductor muscle</tissue>
    </source>
</reference>
<protein>
    <submittedName>
        <fullName evidence="1">Uncharacterized protein</fullName>
    </submittedName>
</protein>
<dbReference type="InterPro" id="IPR052958">
    <property type="entry name" value="IFN-induced_PKR_regulator"/>
</dbReference>
<dbReference type="PANTHER" id="PTHR46289:SF14">
    <property type="entry name" value="DUF4371 DOMAIN-CONTAINING PROTEIN"/>
    <property type="match status" value="1"/>
</dbReference>
<name>A0AA88YB23_PINIB</name>
<organism evidence="1 2">
    <name type="scientific">Pinctada imbricata</name>
    <name type="common">Atlantic pearl-oyster</name>
    <name type="synonym">Pinctada martensii</name>
    <dbReference type="NCBI Taxonomy" id="66713"/>
    <lineage>
        <taxon>Eukaryota</taxon>
        <taxon>Metazoa</taxon>
        <taxon>Spiralia</taxon>
        <taxon>Lophotrochozoa</taxon>
        <taxon>Mollusca</taxon>
        <taxon>Bivalvia</taxon>
        <taxon>Autobranchia</taxon>
        <taxon>Pteriomorphia</taxon>
        <taxon>Pterioida</taxon>
        <taxon>Pterioidea</taxon>
        <taxon>Pteriidae</taxon>
        <taxon>Pinctada</taxon>
    </lineage>
</organism>
<accession>A0AA88YB23</accession>
<sequence>MHGQAYDGASAMASEKRGCQGRIKSLNKLAVYTHCRSHVLNLSIASACQLQSVRNMMDVLNSVFIFFDTSPKRQTFFESVLESECSESSRKKLVGLCKTRWVERHVCFDVFYNFYSYIVKCLQYMVNPSLHEETNEDWSWDRQSKITAQGLLTSHFL</sequence>
<dbReference type="SUPFAM" id="SSF53098">
    <property type="entry name" value="Ribonuclease H-like"/>
    <property type="match status" value="1"/>
</dbReference>
<dbReference type="AlphaFoldDB" id="A0AA88YB23"/>